<dbReference type="PANTHER" id="PTHR43399">
    <property type="entry name" value="SUBTILISIN-RELATED"/>
    <property type="match status" value="1"/>
</dbReference>
<keyword evidence="3" id="KW-0732">Signal</keyword>
<evidence type="ECO:0000259" key="4">
    <source>
        <dbReference type="Pfam" id="PF00082"/>
    </source>
</evidence>
<organism evidence="5 6">
    <name type="scientific">Pedobacter cryotolerans</name>
    <dbReference type="NCBI Taxonomy" id="2571270"/>
    <lineage>
        <taxon>Bacteria</taxon>
        <taxon>Pseudomonadati</taxon>
        <taxon>Bacteroidota</taxon>
        <taxon>Sphingobacteriia</taxon>
        <taxon>Sphingobacteriales</taxon>
        <taxon>Sphingobacteriaceae</taxon>
        <taxon>Pedobacter</taxon>
    </lineage>
</organism>
<keyword evidence="6" id="KW-1185">Reference proteome</keyword>
<dbReference type="SUPFAM" id="SSF52743">
    <property type="entry name" value="Subtilisin-like"/>
    <property type="match status" value="1"/>
</dbReference>
<dbReference type="InterPro" id="IPR000209">
    <property type="entry name" value="Peptidase_S8/S53_dom"/>
</dbReference>
<protein>
    <submittedName>
        <fullName evidence="5">Peptidase S8</fullName>
    </submittedName>
</protein>
<dbReference type="Gene3D" id="3.40.50.200">
    <property type="entry name" value="Peptidase S8/S53 domain"/>
    <property type="match status" value="2"/>
</dbReference>
<comment type="caution">
    <text evidence="2">Lacks conserved residue(s) required for the propagation of feature annotation.</text>
</comment>
<feature type="chain" id="PRO_5020358521" evidence="3">
    <location>
        <begin position="20"/>
        <end position="579"/>
    </location>
</feature>
<dbReference type="RefSeq" id="WP_136878231.1">
    <property type="nucleotide sequence ID" value="NZ_SWBO01000013.1"/>
</dbReference>
<reference evidence="5 6" key="1">
    <citation type="submission" date="2019-04" db="EMBL/GenBank/DDBJ databases">
        <title>Pedobacter sp. AR-2-6 sp. nov., isolated from Arctic soil.</title>
        <authorList>
            <person name="Dahal R.H."/>
            <person name="Kim D.-U."/>
        </authorList>
    </citation>
    <scope>NUCLEOTIDE SEQUENCE [LARGE SCALE GENOMIC DNA]</scope>
    <source>
        <strain evidence="5 6">AR-2-6</strain>
    </source>
</reference>
<evidence type="ECO:0000256" key="1">
    <source>
        <dbReference type="ARBA" id="ARBA00011073"/>
    </source>
</evidence>
<dbReference type="InterPro" id="IPR036852">
    <property type="entry name" value="Peptidase_S8/S53_dom_sf"/>
</dbReference>
<evidence type="ECO:0000313" key="5">
    <source>
        <dbReference type="EMBL" id="TKB97197.1"/>
    </source>
</evidence>
<feature type="signal peptide" evidence="3">
    <location>
        <begin position="1"/>
        <end position="19"/>
    </location>
</feature>
<dbReference type="Proteomes" id="UP000310477">
    <property type="component" value="Unassembled WGS sequence"/>
</dbReference>
<proteinExistence type="inferred from homology"/>
<dbReference type="OrthoDB" id="9798386at2"/>
<name>A0A4U1C258_9SPHI</name>
<dbReference type="PROSITE" id="PS51892">
    <property type="entry name" value="SUBTILASE"/>
    <property type="match status" value="1"/>
</dbReference>
<dbReference type="InterPro" id="IPR051048">
    <property type="entry name" value="Peptidase_S8/S53_subtilisin"/>
</dbReference>
<evidence type="ECO:0000313" key="6">
    <source>
        <dbReference type="Proteomes" id="UP000310477"/>
    </source>
</evidence>
<dbReference type="Pfam" id="PF00082">
    <property type="entry name" value="Peptidase_S8"/>
    <property type="match status" value="1"/>
</dbReference>
<evidence type="ECO:0000256" key="3">
    <source>
        <dbReference type="SAM" id="SignalP"/>
    </source>
</evidence>
<sequence length="579" mass="64504">MKKTFLVLLVLINALQLFAQDQTKEKTKLQVKEGSWYKEAPLNGTFGIDLNGAKQLLKTKKILKTPIIALIGTGSDIEHEALKNSVWVNPTEKLDGIDNDKNGFIDDINGWNFLGSKEGQTMEKTVSEIDREWLRLKDKYAEIYFDGKSYFTIENGLRKSAPKPANLSEFVYFDNLKKLSSGSLASKYSSYKFAFLQKEYVEMWDKEIMRKWNGKTRKDIPADSALALFYDKTKAVELDSLKRAVFGMTSMFSQLYKGYMPDKSYVVNWEVVYDNFMNKQIDFSKKNFDDAFKFFGNDQRQALVKDASNDITDNKYGNNILLTATSGFGTLLSGIIAGNDVNGTGFSGIMPEAKIMNLVVAGKSGAPYPKDVALAIKYAVDKGADVIVLSQQSSLFSTEQKTWIYDAIRQAEKKGILVIVPALERREDLDKVVYHPRRENFNGLPFTNLMVIANSDKKGLPSELSSYGKNSLDMFVPGVNVYSTLPGDTYNIVASPSSCVAVAAASAALIKAYFPNLNGTQIRKLLMANVTSRKGLEVEKNFTNGGKAVVDLFLYEQLCTSGGILNLKKTVEAALKTKK</sequence>
<comment type="caution">
    <text evidence="5">The sequence shown here is derived from an EMBL/GenBank/DDBJ whole genome shotgun (WGS) entry which is preliminary data.</text>
</comment>
<evidence type="ECO:0000256" key="2">
    <source>
        <dbReference type="PROSITE-ProRule" id="PRU01240"/>
    </source>
</evidence>
<dbReference type="PANTHER" id="PTHR43399:SF4">
    <property type="entry name" value="CELL WALL-ASSOCIATED PROTEASE"/>
    <property type="match status" value="1"/>
</dbReference>
<gene>
    <name evidence="5" type="ORF">FA045_16695</name>
</gene>
<dbReference type="GO" id="GO:0004252">
    <property type="term" value="F:serine-type endopeptidase activity"/>
    <property type="evidence" value="ECO:0007669"/>
    <property type="project" value="InterPro"/>
</dbReference>
<dbReference type="GO" id="GO:0006508">
    <property type="term" value="P:proteolysis"/>
    <property type="evidence" value="ECO:0007669"/>
    <property type="project" value="InterPro"/>
</dbReference>
<accession>A0A4U1C258</accession>
<dbReference type="EMBL" id="SWBO01000013">
    <property type="protein sequence ID" value="TKB97197.1"/>
    <property type="molecule type" value="Genomic_DNA"/>
</dbReference>
<dbReference type="AlphaFoldDB" id="A0A4U1C258"/>
<feature type="domain" description="Peptidase S8/S53" evidence="4">
    <location>
        <begin position="66"/>
        <end position="545"/>
    </location>
</feature>
<comment type="similarity">
    <text evidence="1 2">Belongs to the peptidase S8 family.</text>
</comment>